<keyword evidence="2" id="KW-0472">Membrane</keyword>
<accession>A0AB34J203</accession>
<feature type="compositionally biased region" description="Basic and acidic residues" evidence="1">
    <location>
        <begin position="64"/>
        <end position="76"/>
    </location>
</feature>
<feature type="transmembrane region" description="Helical" evidence="2">
    <location>
        <begin position="37"/>
        <end position="58"/>
    </location>
</feature>
<sequence>MAHPVAPRGTPRLSVLYGSLECSYASAGGGGSWTRTYLPYAIPMTIPLCCCCCAAIALPSPVFPRERRNSPVKDIDSLTNTRADSAGDAPTRRRPGAAEAGHESTSSALLPGGVIRSDSA</sequence>
<evidence type="ECO:0000256" key="1">
    <source>
        <dbReference type="SAM" id="MobiDB-lite"/>
    </source>
</evidence>
<dbReference type="Proteomes" id="UP001515480">
    <property type="component" value="Unassembled WGS sequence"/>
</dbReference>
<protein>
    <submittedName>
        <fullName evidence="3">Uncharacterized protein</fullName>
    </submittedName>
</protein>
<dbReference type="EMBL" id="JBGBPQ010000015">
    <property type="protein sequence ID" value="KAL1510575.1"/>
    <property type="molecule type" value="Genomic_DNA"/>
</dbReference>
<name>A0AB34J203_PRYPA</name>
<gene>
    <name evidence="3" type="ORF">AB1Y20_006876</name>
</gene>
<dbReference type="AlphaFoldDB" id="A0AB34J203"/>
<evidence type="ECO:0000256" key="2">
    <source>
        <dbReference type="SAM" id="Phobius"/>
    </source>
</evidence>
<comment type="caution">
    <text evidence="3">The sequence shown here is derived from an EMBL/GenBank/DDBJ whole genome shotgun (WGS) entry which is preliminary data.</text>
</comment>
<keyword evidence="2" id="KW-1133">Transmembrane helix</keyword>
<proteinExistence type="predicted"/>
<keyword evidence="4" id="KW-1185">Reference proteome</keyword>
<feature type="region of interest" description="Disordered" evidence="1">
    <location>
        <begin position="63"/>
        <end position="120"/>
    </location>
</feature>
<organism evidence="3 4">
    <name type="scientific">Prymnesium parvum</name>
    <name type="common">Toxic golden alga</name>
    <dbReference type="NCBI Taxonomy" id="97485"/>
    <lineage>
        <taxon>Eukaryota</taxon>
        <taxon>Haptista</taxon>
        <taxon>Haptophyta</taxon>
        <taxon>Prymnesiophyceae</taxon>
        <taxon>Prymnesiales</taxon>
        <taxon>Prymnesiaceae</taxon>
        <taxon>Prymnesium</taxon>
    </lineage>
</organism>
<evidence type="ECO:0000313" key="4">
    <source>
        <dbReference type="Proteomes" id="UP001515480"/>
    </source>
</evidence>
<reference evidence="3 4" key="1">
    <citation type="journal article" date="2024" name="Science">
        <title>Giant polyketide synthase enzymes in the biosynthesis of giant marine polyether toxins.</title>
        <authorList>
            <person name="Fallon T.R."/>
            <person name="Shende V.V."/>
            <person name="Wierzbicki I.H."/>
            <person name="Pendleton A.L."/>
            <person name="Watervoot N.F."/>
            <person name="Auber R.P."/>
            <person name="Gonzalez D.J."/>
            <person name="Wisecaver J.H."/>
            <person name="Moore B.S."/>
        </authorList>
    </citation>
    <scope>NUCLEOTIDE SEQUENCE [LARGE SCALE GENOMIC DNA]</scope>
    <source>
        <strain evidence="3 4">12B1</strain>
    </source>
</reference>
<keyword evidence="2" id="KW-0812">Transmembrane</keyword>
<evidence type="ECO:0000313" key="3">
    <source>
        <dbReference type="EMBL" id="KAL1510575.1"/>
    </source>
</evidence>